<evidence type="ECO:0000256" key="8">
    <source>
        <dbReference type="ARBA" id="ARBA00022967"/>
    </source>
</evidence>
<dbReference type="InterPro" id="IPR044492">
    <property type="entry name" value="P_typ_ATPase_HD_dom"/>
</dbReference>
<dbReference type="PROSITE" id="PS00154">
    <property type="entry name" value="ATPASE_E1_E2"/>
    <property type="match status" value="1"/>
</dbReference>
<dbReference type="SUPFAM" id="SSF81665">
    <property type="entry name" value="Calcium ATPase, transmembrane domain M"/>
    <property type="match status" value="1"/>
</dbReference>
<dbReference type="SUPFAM" id="SSF56784">
    <property type="entry name" value="HAD-like"/>
    <property type="match status" value="1"/>
</dbReference>
<dbReference type="Proteomes" id="UP001596099">
    <property type="component" value="Unassembled WGS sequence"/>
</dbReference>
<feature type="transmembrane region" description="Helical" evidence="11">
    <location>
        <begin position="711"/>
        <end position="731"/>
    </location>
</feature>
<keyword evidence="3" id="KW-1003">Cell membrane</keyword>
<evidence type="ECO:0000256" key="9">
    <source>
        <dbReference type="ARBA" id="ARBA00022989"/>
    </source>
</evidence>
<dbReference type="FunFam" id="3.30.70.100:FF:000001">
    <property type="entry name" value="ATPase copper transporting beta"/>
    <property type="match status" value="1"/>
</dbReference>
<evidence type="ECO:0000256" key="4">
    <source>
        <dbReference type="ARBA" id="ARBA00022692"/>
    </source>
</evidence>
<name>A0ABD5RUA1_9EURY</name>
<evidence type="ECO:0000256" key="7">
    <source>
        <dbReference type="ARBA" id="ARBA00022840"/>
    </source>
</evidence>
<comment type="similarity">
    <text evidence="2">Belongs to the cation transport ATPase (P-type) (TC 3.A.3) family. Type IB subfamily.</text>
</comment>
<keyword evidence="14" id="KW-1185">Reference proteome</keyword>
<organism evidence="13 14">
    <name type="scientific">Halomarina salina</name>
    <dbReference type="NCBI Taxonomy" id="1872699"/>
    <lineage>
        <taxon>Archaea</taxon>
        <taxon>Methanobacteriati</taxon>
        <taxon>Methanobacteriota</taxon>
        <taxon>Stenosarchaea group</taxon>
        <taxon>Halobacteria</taxon>
        <taxon>Halobacteriales</taxon>
        <taxon>Natronomonadaceae</taxon>
        <taxon>Halomarina</taxon>
    </lineage>
</organism>
<dbReference type="InterPro" id="IPR023299">
    <property type="entry name" value="ATPase_P-typ_cyto_dom_N"/>
</dbReference>
<dbReference type="SUPFAM" id="SSF55008">
    <property type="entry name" value="HMA, heavy metal-associated domain"/>
    <property type="match status" value="1"/>
</dbReference>
<feature type="transmembrane region" description="Helical" evidence="11">
    <location>
        <begin position="185"/>
        <end position="203"/>
    </location>
</feature>
<dbReference type="EMBL" id="JBHSQH010000004">
    <property type="protein sequence ID" value="MFC5973729.1"/>
    <property type="molecule type" value="Genomic_DNA"/>
</dbReference>
<dbReference type="SFLD" id="SFLDS00003">
    <property type="entry name" value="Haloacid_Dehalogenase"/>
    <property type="match status" value="1"/>
</dbReference>
<dbReference type="InterPro" id="IPR023298">
    <property type="entry name" value="ATPase_P-typ_TM_dom_sf"/>
</dbReference>
<evidence type="ECO:0000313" key="14">
    <source>
        <dbReference type="Proteomes" id="UP001596099"/>
    </source>
</evidence>
<evidence type="ECO:0000259" key="12">
    <source>
        <dbReference type="PROSITE" id="PS50846"/>
    </source>
</evidence>
<protein>
    <submittedName>
        <fullName evidence="13">Heavy metal translocating P-type ATPase</fullName>
    </submittedName>
</protein>
<dbReference type="NCBIfam" id="TIGR01511">
    <property type="entry name" value="ATPase-IB1_Cu"/>
    <property type="match status" value="1"/>
</dbReference>
<dbReference type="PRINTS" id="PR00119">
    <property type="entry name" value="CATATPASE"/>
</dbReference>
<dbReference type="GO" id="GO:0046872">
    <property type="term" value="F:metal ion binding"/>
    <property type="evidence" value="ECO:0007669"/>
    <property type="project" value="UniProtKB-KW"/>
</dbReference>
<dbReference type="Pfam" id="PF00702">
    <property type="entry name" value="Hydrolase"/>
    <property type="match status" value="1"/>
</dbReference>
<keyword evidence="8" id="KW-1278">Translocase</keyword>
<comment type="caution">
    <text evidence="13">The sequence shown here is derived from an EMBL/GenBank/DDBJ whole genome shotgun (WGS) entry which is preliminary data.</text>
</comment>
<proteinExistence type="inferred from homology"/>
<dbReference type="InterPro" id="IPR018303">
    <property type="entry name" value="ATPase_P-typ_P_site"/>
</dbReference>
<dbReference type="Gene3D" id="3.40.50.1000">
    <property type="entry name" value="HAD superfamily/HAD-like"/>
    <property type="match status" value="1"/>
</dbReference>
<feature type="domain" description="HMA" evidence="12">
    <location>
        <begin position="4"/>
        <end position="70"/>
    </location>
</feature>
<keyword evidence="9 11" id="KW-1133">Transmembrane helix</keyword>
<dbReference type="SUPFAM" id="SSF81653">
    <property type="entry name" value="Calcium ATPase, transduction domain A"/>
    <property type="match status" value="1"/>
</dbReference>
<keyword evidence="6" id="KW-0547">Nucleotide-binding</keyword>
<reference evidence="13 14" key="1">
    <citation type="journal article" date="2019" name="Int. J. Syst. Evol. Microbiol.">
        <title>The Global Catalogue of Microorganisms (GCM) 10K type strain sequencing project: providing services to taxonomists for standard genome sequencing and annotation.</title>
        <authorList>
            <consortium name="The Broad Institute Genomics Platform"/>
            <consortium name="The Broad Institute Genome Sequencing Center for Infectious Disease"/>
            <person name="Wu L."/>
            <person name="Ma J."/>
        </authorList>
    </citation>
    <scope>NUCLEOTIDE SEQUENCE [LARGE SCALE GENOMIC DNA]</scope>
    <source>
        <strain evidence="13 14">CGMCC 1.12543</strain>
    </source>
</reference>
<evidence type="ECO:0000256" key="11">
    <source>
        <dbReference type="SAM" id="Phobius"/>
    </source>
</evidence>
<feature type="transmembrane region" description="Helical" evidence="11">
    <location>
        <begin position="92"/>
        <end position="113"/>
    </location>
</feature>
<keyword evidence="4 11" id="KW-0812">Transmembrane</keyword>
<evidence type="ECO:0000256" key="1">
    <source>
        <dbReference type="ARBA" id="ARBA00004651"/>
    </source>
</evidence>
<dbReference type="Pfam" id="PF00403">
    <property type="entry name" value="HMA"/>
    <property type="match status" value="1"/>
</dbReference>
<evidence type="ECO:0000256" key="2">
    <source>
        <dbReference type="ARBA" id="ARBA00006024"/>
    </source>
</evidence>
<dbReference type="InterPro" id="IPR027256">
    <property type="entry name" value="P-typ_ATPase_IB"/>
</dbReference>
<keyword evidence="10 11" id="KW-0472">Membrane</keyword>
<dbReference type="FunFam" id="2.70.150.10:FF:000020">
    <property type="entry name" value="Copper-exporting P-type ATPase A"/>
    <property type="match status" value="1"/>
</dbReference>
<evidence type="ECO:0000256" key="10">
    <source>
        <dbReference type="ARBA" id="ARBA00023136"/>
    </source>
</evidence>
<comment type="subcellular location">
    <subcellularLocation>
        <location evidence="1">Cell membrane</location>
        <topology evidence="1">Multi-pass membrane protein</topology>
    </subcellularLocation>
</comment>
<dbReference type="Gene3D" id="2.70.150.10">
    <property type="entry name" value="Calcium-transporting ATPase, cytoplasmic transduction domain A"/>
    <property type="match status" value="1"/>
</dbReference>
<feature type="transmembrane region" description="Helical" evidence="11">
    <location>
        <begin position="159"/>
        <end position="179"/>
    </location>
</feature>
<dbReference type="PANTHER" id="PTHR43520">
    <property type="entry name" value="ATP7, ISOFORM B"/>
    <property type="match status" value="1"/>
</dbReference>
<dbReference type="SFLD" id="SFLDF00027">
    <property type="entry name" value="p-type_atpase"/>
    <property type="match status" value="1"/>
</dbReference>
<dbReference type="Gene3D" id="3.40.1110.10">
    <property type="entry name" value="Calcium-transporting ATPase, cytoplasmic domain N"/>
    <property type="match status" value="1"/>
</dbReference>
<feature type="transmembrane region" description="Helical" evidence="11">
    <location>
        <begin position="377"/>
        <end position="399"/>
    </location>
</feature>
<evidence type="ECO:0000313" key="13">
    <source>
        <dbReference type="EMBL" id="MFC5973729.1"/>
    </source>
</evidence>
<dbReference type="CDD" id="cd00371">
    <property type="entry name" value="HMA"/>
    <property type="match status" value="1"/>
</dbReference>
<dbReference type="InterPro" id="IPR001757">
    <property type="entry name" value="P_typ_ATPase"/>
</dbReference>
<dbReference type="Gene3D" id="3.30.70.100">
    <property type="match status" value="1"/>
</dbReference>
<keyword evidence="7" id="KW-0067">ATP-binding</keyword>
<dbReference type="SFLD" id="SFLDG00002">
    <property type="entry name" value="C1.7:_P-type_atpase_like"/>
    <property type="match status" value="1"/>
</dbReference>
<dbReference type="GO" id="GO:0005524">
    <property type="term" value="F:ATP binding"/>
    <property type="evidence" value="ECO:0007669"/>
    <property type="project" value="UniProtKB-KW"/>
</dbReference>
<dbReference type="GO" id="GO:0005886">
    <property type="term" value="C:plasma membrane"/>
    <property type="evidence" value="ECO:0007669"/>
    <property type="project" value="UniProtKB-SubCell"/>
</dbReference>
<feature type="transmembrane region" description="Helical" evidence="11">
    <location>
        <begin position="342"/>
        <end position="365"/>
    </location>
</feature>
<dbReference type="InterPro" id="IPR036412">
    <property type="entry name" value="HAD-like_sf"/>
</dbReference>
<keyword evidence="5" id="KW-0479">Metal-binding</keyword>
<feature type="transmembrane region" description="Helical" evidence="11">
    <location>
        <begin position="686"/>
        <end position="705"/>
    </location>
</feature>
<dbReference type="InterPro" id="IPR006121">
    <property type="entry name" value="HMA_dom"/>
</dbReference>
<dbReference type="RefSeq" id="WP_247421445.1">
    <property type="nucleotide sequence ID" value="NZ_JALLGW010000005.1"/>
</dbReference>
<dbReference type="PANTHER" id="PTHR43520:SF8">
    <property type="entry name" value="P-TYPE CU(+) TRANSPORTER"/>
    <property type="match status" value="1"/>
</dbReference>
<dbReference type="Pfam" id="PF00122">
    <property type="entry name" value="E1-E2_ATPase"/>
    <property type="match status" value="1"/>
</dbReference>
<dbReference type="AlphaFoldDB" id="A0ABD5RUA1"/>
<feature type="transmembrane region" description="Helical" evidence="11">
    <location>
        <begin position="119"/>
        <end position="138"/>
    </location>
</feature>
<dbReference type="PRINTS" id="PR00943">
    <property type="entry name" value="CUATPASE"/>
</dbReference>
<dbReference type="InterPro" id="IPR008250">
    <property type="entry name" value="ATPase_P-typ_transduc_dom_A_sf"/>
</dbReference>
<gene>
    <name evidence="13" type="ORF">ACFPYI_20580</name>
</gene>
<evidence type="ECO:0000256" key="6">
    <source>
        <dbReference type="ARBA" id="ARBA00022741"/>
    </source>
</evidence>
<dbReference type="InterPro" id="IPR023214">
    <property type="entry name" value="HAD_sf"/>
</dbReference>
<dbReference type="NCBIfam" id="TIGR01494">
    <property type="entry name" value="ATPase_P-type"/>
    <property type="match status" value="1"/>
</dbReference>
<dbReference type="InterPro" id="IPR036163">
    <property type="entry name" value="HMA_dom_sf"/>
</dbReference>
<evidence type="ECO:0000256" key="5">
    <source>
        <dbReference type="ARBA" id="ARBA00022723"/>
    </source>
</evidence>
<dbReference type="NCBIfam" id="TIGR01525">
    <property type="entry name" value="ATPase-IB_hvy"/>
    <property type="match status" value="1"/>
</dbReference>
<dbReference type="InterPro" id="IPR059000">
    <property type="entry name" value="ATPase_P-type_domA"/>
</dbReference>
<evidence type="ECO:0000256" key="3">
    <source>
        <dbReference type="ARBA" id="ARBA00022475"/>
    </source>
</evidence>
<dbReference type="PROSITE" id="PS50846">
    <property type="entry name" value="HMA_2"/>
    <property type="match status" value="1"/>
</dbReference>
<accession>A0ABD5RUA1</accession>
<sequence>MGTTRRQFNVGGMSCSFCAESIEKAYRRTDGVADVDVSLAHEEVLVQYDDDRISEVEVKDTLRDLGYTIRDPDKEKRYEQQQAELADGRRRLLLAGSAAIVVAALMGWMIVVIGRFESASLAMDLFALALALGTMFGPGRYIIDKAYQSLRRGILNQHVLLEAGAFGGLLGGFLGLSIFPGFPTVHFFAVSVFITTYHILSEYTSLTVRTRASQAVQSLLDLQPDTARRVSDDGEVEEVPVDDLEVGDRVRIKPGENVPVDGTIVDGTSTVDESVATGESIPEEKAAGDAVIGGSVNETGTLLVEVTATGEDAFLNQVAREIEEARAMKPGIIQLADRVLRYFVPAVLTIAALAFVFWLVAPLAWGAGPNVQRGAFAALAVLVLGYPCALGMATPLALIRGGGKAANHGILMRSGDAFQIFPDVDRIVLDKTGTITVGEPAVSEVVAFDGTEDDVLAVAASAEAFSEHPLADAILDRADERGVAYADPEAFDSVTGKGVRATVDGDDVLVGKPGWLADEGIDLSSVVDEIERLQHRGLTVSAVVRDGDLVGLIGIGDEIKVDAAATVRRMHDAGITPVMITGDNERTAEAVAEEVGIDRVMADVLPDEKREEIGRLQDEGHRVAMVGDGINDAPALTQADIGIAIGAGTDIAIESADIVLMGDRLGGVMDAHEIGRESYRKTRQNLGAAFAFNGIGVAAATTGLVHPVFAMIAMVLSVSAVLANSFAGQLLSGEGVNTDFTVEGSDTDGIIEEGVTADQAVTS</sequence>